<feature type="transmembrane region" description="Helical" evidence="13">
    <location>
        <begin position="233"/>
        <end position="252"/>
    </location>
</feature>
<feature type="transmembrane region" description="Helical" evidence="13">
    <location>
        <begin position="369"/>
        <end position="391"/>
    </location>
</feature>
<feature type="region of interest" description="Disordered" evidence="12">
    <location>
        <begin position="556"/>
        <end position="595"/>
    </location>
</feature>
<sequence length="1044" mass="109722">MSRRNWYLLTNSVVLGWLVLTLVAVTVHRSVDRPLWLMVHVPLLGAVTAAILVWSQHFADTLTRRQAPIGRAGLGIRLALQTAGALTVTAGMLVDATVLVVAGASAIALAVLVHAVLLALQLRRALPARFAPLVRYYVAAALVFLGGIVLGVAMSLLDSSDTTDRLVTAHIVLNAYGWIGLTVLGTLVLLWPTVLHARVQQSADAAGRRALPLLVAGLAVSALGPLLGVRPLVAVGMVIWIVGAALVGVEGWRQARAMPPGTFAGYSLGAAYGWLLVAAATLAVQALTADDWASLRDGYLIVLGPLVAGFAVQIVTGALSYLLPVVAMGSPAAAKAGAEELDRGAVFRVVALNGAIALYLLPMPSLARVLLSFVAAAVVLAFLVLVVRSLVVGRRVRRGEGRPPIAVRSSASGCRPPNCPRPPTSLRRGRGGLHRAGPLHCGGIAADPAAVGISTTAQGEVVPTGETTEVTVQVSGMRFTPAVIEVPYGNALVVTFENTGTDVHDLTFANGVRTERLAPGKSEVIEVGVLGADLDGWCSIAGHRQMGMELRVDVTGAPEASAPSAKPDPGTHEGHGSAATGPSAADDVDLEREPAEDFEAWPAELPPASASTVHRVTLRAEEVVAEVAPGVTQTRWTFGGSAPGPVLRGKIGDVFEITLVNDGSIGHSIDFHAGSLAPNEPMRTIQPGETLRYTFTASQAGIWMYHCSTMPMSMHIANGMYGAVIIDPPDLTPVTHEYLLVQGELYLGPQGEPADAAKIATETPDLVAFNGYADQYVHRPLTATAGERVRVWVLDAGPNTPSAFHVVGGQFDTVYLEGGYRLRPSDPGGSQALALQPAQGGFVELVFPEAGDYPFVTHRMSDAEKGARGCSMSEDDPHAPDVDDHGRLVIRRHDTVIAVADDPHTFSNAVSQHVHVPNGLDGEEHAAARRLLDPFLASEAIDPLEPRFAQIARTLLTELVAAGAPSTPCTRWAHATPSGRNRPGSGGAPILRTPCWTGSPRTAPRVAPATPSGCDGSPRTSTRSWRRWSPSDARHPTTTSRRGS</sequence>
<feature type="region of interest" description="Disordered" evidence="12">
    <location>
        <begin position="967"/>
        <end position="1044"/>
    </location>
</feature>
<evidence type="ECO:0000313" key="17">
    <source>
        <dbReference type="Proteomes" id="UP001157069"/>
    </source>
</evidence>
<feature type="compositionally biased region" description="Low complexity" evidence="12">
    <location>
        <begin position="1000"/>
        <end position="1031"/>
    </location>
</feature>
<feature type="compositionally biased region" description="Acidic residues" evidence="12">
    <location>
        <begin position="586"/>
        <end position="595"/>
    </location>
</feature>
<evidence type="ECO:0000256" key="13">
    <source>
        <dbReference type="SAM" id="Phobius"/>
    </source>
</evidence>
<evidence type="ECO:0000313" key="16">
    <source>
        <dbReference type="EMBL" id="GMA92636.1"/>
    </source>
</evidence>
<organism evidence="16 17">
    <name type="scientific">Homoserinibacter gongjuensis</name>
    <dbReference type="NCBI Taxonomy" id="1162968"/>
    <lineage>
        <taxon>Bacteria</taxon>
        <taxon>Bacillati</taxon>
        <taxon>Actinomycetota</taxon>
        <taxon>Actinomycetes</taxon>
        <taxon>Micrococcales</taxon>
        <taxon>Microbacteriaceae</taxon>
        <taxon>Homoserinibacter</taxon>
    </lineage>
</organism>
<feature type="transmembrane region" description="Helical" evidence="13">
    <location>
        <begin position="299"/>
        <end position="324"/>
    </location>
</feature>
<keyword evidence="7" id="KW-0479">Metal-binding</keyword>
<comment type="similarity">
    <text evidence="3">Belongs to the multicopper oxidase family.</text>
</comment>
<name>A0ABQ6JWG3_9MICO</name>
<comment type="subunit">
    <text evidence="4">Homotrimer.</text>
</comment>
<evidence type="ECO:0000259" key="15">
    <source>
        <dbReference type="Pfam" id="PF13473"/>
    </source>
</evidence>
<feature type="transmembrane region" description="Helical" evidence="13">
    <location>
        <begin position="7"/>
        <end position="28"/>
    </location>
</feature>
<dbReference type="Gene3D" id="2.60.40.420">
    <property type="entry name" value="Cupredoxins - blue copper proteins"/>
    <property type="match status" value="3"/>
</dbReference>
<keyword evidence="13" id="KW-0812">Transmembrane</keyword>
<feature type="domain" description="EfeO-type cupredoxin-like" evidence="15">
    <location>
        <begin position="464"/>
        <end position="528"/>
    </location>
</feature>
<evidence type="ECO:0000256" key="6">
    <source>
        <dbReference type="ARBA" id="ARBA00017290"/>
    </source>
</evidence>
<dbReference type="PANTHER" id="PTHR11709:SF394">
    <property type="entry name" value="FI03373P-RELATED"/>
    <property type="match status" value="1"/>
</dbReference>
<feature type="region of interest" description="Disordered" evidence="12">
    <location>
        <begin position="403"/>
        <end position="429"/>
    </location>
</feature>
<evidence type="ECO:0000256" key="4">
    <source>
        <dbReference type="ARBA" id="ARBA00011233"/>
    </source>
</evidence>
<evidence type="ECO:0000256" key="3">
    <source>
        <dbReference type="ARBA" id="ARBA00010609"/>
    </source>
</evidence>
<evidence type="ECO:0000259" key="14">
    <source>
        <dbReference type="Pfam" id="PF07732"/>
    </source>
</evidence>
<comment type="cofactor">
    <cofactor evidence="1">
        <name>Cu(+)</name>
        <dbReference type="ChEBI" id="CHEBI:49552"/>
    </cofactor>
</comment>
<evidence type="ECO:0000256" key="7">
    <source>
        <dbReference type="ARBA" id="ARBA00022723"/>
    </source>
</evidence>
<evidence type="ECO:0000256" key="10">
    <source>
        <dbReference type="ARBA" id="ARBA00023008"/>
    </source>
</evidence>
<keyword evidence="13" id="KW-0472">Membrane</keyword>
<keyword evidence="10" id="KW-0186">Copper</keyword>
<feature type="transmembrane region" description="Helical" evidence="13">
    <location>
        <begin position="176"/>
        <end position="197"/>
    </location>
</feature>
<gene>
    <name evidence="16" type="ORF">GCM10025869_31650</name>
</gene>
<dbReference type="Gene3D" id="1.10.630.10">
    <property type="entry name" value="Cytochrome P450"/>
    <property type="match status" value="1"/>
</dbReference>
<protein>
    <recommendedName>
        <fullName evidence="6">Copper-containing nitrite reductase</fullName>
        <ecNumber evidence="5">1.7.2.1</ecNumber>
    </recommendedName>
</protein>
<feature type="transmembrane region" description="Helical" evidence="13">
    <location>
        <begin position="100"/>
        <end position="122"/>
    </location>
</feature>
<dbReference type="PRINTS" id="PR00695">
    <property type="entry name" value="CUNO2RDTASE"/>
</dbReference>
<feature type="domain" description="Plastocyanin-like" evidence="14">
    <location>
        <begin position="625"/>
        <end position="729"/>
    </location>
</feature>
<dbReference type="InterPro" id="IPR001287">
    <property type="entry name" value="NO2-reductase_Cu"/>
</dbReference>
<dbReference type="InterPro" id="IPR008972">
    <property type="entry name" value="Cupredoxin"/>
</dbReference>
<dbReference type="SUPFAM" id="SSF49503">
    <property type="entry name" value="Cupredoxins"/>
    <property type="match status" value="3"/>
</dbReference>
<keyword evidence="8" id="KW-0677">Repeat</keyword>
<dbReference type="InterPro" id="IPR045087">
    <property type="entry name" value="Cu-oxidase_fam"/>
</dbReference>
<dbReference type="Pfam" id="PF07732">
    <property type="entry name" value="Cu-oxidase_3"/>
    <property type="match status" value="1"/>
</dbReference>
<keyword evidence="13" id="KW-1133">Transmembrane helix</keyword>
<feature type="transmembrane region" description="Helical" evidence="13">
    <location>
        <begin position="209"/>
        <end position="227"/>
    </location>
</feature>
<evidence type="ECO:0000256" key="1">
    <source>
        <dbReference type="ARBA" id="ARBA00001960"/>
    </source>
</evidence>
<feature type="transmembrane region" description="Helical" evidence="13">
    <location>
        <begin position="34"/>
        <end position="54"/>
    </location>
</feature>
<feature type="transmembrane region" description="Helical" evidence="13">
    <location>
        <begin position="134"/>
        <end position="156"/>
    </location>
</feature>
<dbReference type="SUPFAM" id="SSF48264">
    <property type="entry name" value="Cytochrome P450"/>
    <property type="match status" value="1"/>
</dbReference>
<dbReference type="InterPro" id="IPR011707">
    <property type="entry name" value="Cu-oxidase-like_N"/>
</dbReference>
<evidence type="ECO:0000256" key="2">
    <source>
        <dbReference type="ARBA" id="ARBA00001973"/>
    </source>
</evidence>
<feature type="transmembrane region" description="Helical" evidence="13">
    <location>
        <begin position="264"/>
        <end position="287"/>
    </location>
</feature>
<dbReference type="EMBL" id="BSVA01000001">
    <property type="protein sequence ID" value="GMA92636.1"/>
    <property type="molecule type" value="Genomic_DNA"/>
</dbReference>
<comment type="caution">
    <text evidence="16">The sequence shown here is derived from an EMBL/GenBank/DDBJ whole genome shotgun (WGS) entry which is preliminary data.</text>
</comment>
<comment type="cofactor">
    <cofactor evidence="2">
        <name>Cu(2+)</name>
        <dbReference type="ChEBI" id="CHEBI:29036"/>
    </cofactor>
</comment>
<evidence type="ECO:0000256" key="12">
    <source>
        <dbReference type="SAM" id="MobiDB-lite"/>
    </source>
</evidence>
<feature type="transmembrane region" description="Helical" evidence="13">
    <location>
        <begin position="74"/>
        <end position="94"/>
    </location>
</feature>
<accession>A0ABQ6JWG3</accession>
<proteinExistence type="inferred from homology"/>
<feature type="transmembrane region" description="Helical" evidence="13">
    <location>
        <begin position="345"/>
        <end position="363"/>
    </location>
</feature>
<dbReference type="PANTHER" id="PTHR11709">
    <property type="entry name" value="MULTI-COPPER OXIDASE"/>
    <property type="match status" value="1"/>
</dbReference>
<evidence type="ECO:0000256" key="9">
    <source>
        <dbReference type="ARBA" id="ARBA00023002"/>
    </source>
</evidence>
<keyword evidence="17" id="KW-1185">Reference proteome</keyword>
<evidence type="ECO:0000256" key="5">
    <source>
        <dbReference type="ARBA" id="ARBA00011882"/>
    </source>
</evidence>
<dbReference type="EC" id="1.7.2.1" evidence="5"/>
<dbReference type="Proteomes" id="UP001157069">
    <property type="component" value="Unassembled WGS sequence"/>
</dbReference>
<dbReference type="InterPro" id="IPR036396">
    <property type="entry name" value="Cyt_P450_sf"/>
</dbReference>
<keyword evidence="9" id="KW-0560">Oxidoreductase</keyword>
<comment type="catalytic activity">
    <reaction evidence="11">
        <text>nitric oxide + Fe(III)-[cytochrome c] + H2O = Fe(II)-[cytochrome c] + nitrite + 2 H(+)</text>
        <dbReference type="Rhea" id="RHEA:15233"/>
        <dbReference type="Rhea" id="RHEA-COMP:10350"/>
        <dbReference type="Rhea" id="RHEA-COMP:14399"/>
        <dbReference type="ChEBI" id="CHEBI:15377"/>
        <dbReference type="ChEBI" id="CHEBI:15378"/>
        <dbReference type="ChEBI" id="CHEBI:16301"/>
        <dbReference type="ChEBI" id="CHEBI:16480"/>
        <dbReference type="ChEBI" id="CHEBI:29033"/>
        <dbReference type="ChEBI" id="CHEBI:29034"/>
        <dbReference type="EC" id="1.7.2.1"/>
    </reaction>
</comment>
<dbReference type="Pfam" id="PF13473">
    <property type="entry name" value="Cupredoxin_1"/>
    <property type="match status" value="1"/>
</dbReference>
<evidence type="ECO:0000256" key="11">
    <source>
        <dbReference type="ARBA" id="ARBA00049340"/>
    </source>
</evidence>
<evidence type="ECO:0000256" key="8">
    <source>
        <dbReference type="ARBA" id="ARBA00022737"/>
    </source>
</evidence>
<reference evidence="17" key="1">
    <citation type="journal article" date="2019" name="Int. J. Syst. Evol. Microbiol.">
        <title>The Global Catalogue of Microorganisms (GCM) 10K type strain sequencing project: providing services to taxonomists for standard genome sequencing and annotation.</title>
        <authorList>
            <consortium name="The Broad Institute Genomics Platform"/>
            <consortium name="The Broad Institute Genome Sequencing Center for Infectious Disease"/>
            <person name="Wu L."/>
            <person name="Ma J."/>
        </authorList>
    </citation>
    <scope>NUCLEOTIDE SEQUENCE [LARGE SCALE GENOMIC DNA]</scope>
    <source>
        <strain evidence="17">NBRC 108755</strain>
    </source>
</reference>
<dbReference type="RefSeq" id="WP_284301406.1">
    <property type="nucleotide sequence ID" value="NZ_BSVA01000001.1"/>
</dbReference>
<dbReference type="CDD" id="cd11020">
    <property type="entry name" value="CuRO_1_CuNIR"/>
    <property type="match status" value="1"/>
</dbReference>
<dbReference type="CDD" id="cd04208">
    <property type="entry name" value="CuRO_2_CuNIR"/>
    <property type="match status" value="1"/>
</dbReference>
<dbReference type="InterPro" id="IPR028096">
    <property type="entry name" value="EfeO_Cupredoxin"/>
</dbReference>